<dbReference type="SUPFAM" id="SSF48208">
    <property type="entry name" value="Six-hairpin glycosidases"/>
    <property type="match status" value="1"/>
</dbReference>
<evidence type="ECO:0000313" key="17">
    <source>
        <dbReference type="EMBL" id="KAF1960300.1"/>
    </source>
</evidence>
<keyword evidence="6" id="KW-0735">Signal-anchor</keyword>
<dbReference type="AlphaFoldDB" id="A0A6A5U7J7"/>
<evidence type="ECO:0000313" key="18">
    <source>
        <dbReference type="Proteomes" id="UP000800035"/>
    </source>
</evidence>
<keyword evidence="8 12" id="KW-0472">Membrane</keyword>
<dbReference type="PANTHER" id="PTHR10412:SF11">
    <property type="entry name" value="MANNOSYL-OLIGOSACCHARIDE GLUCOSIDASE"/>
    <property type="match status" value="1"/>
</dbReference>
<dbReference type="InterPro" id="IPR008928">
    <property type="entry name" value="6-hairpin_glycosidase_sf"/>
</dbReference>
<evidence type="ECO:0000259" key="15">
    <source>
        <dbReference type="Pfam" id="PF03200"/>
    </source>
</evidence>
<feature type="domain" description="Glycosyl hydrolase family 63 C-terminal" evidence="15">
    <location>
        <begin position="276"/>
        <end position="761"/>
    </location>
</feature>
<dbReference type="Pfam" id="PF16923">
    <property type="entry name" value="Glyco_hydro_63N"/>
    <property type="match status" value="1"/>
</dbReference>
<dbReference type="Proteomes" id="UP000800035">
    <property type="component" value="Unassembled WGS sequence"/>
</dbReference>
<evidence type="ECO:0000256" key="6">
    <source>
        <dbReference type="ARBA" id="ARBA00022968"/>
    </source>
</evidence>
<comment type="catalytic activity">
    <reaction evidence="12">
        <text>N(4)-(alpha-D-Glc-(1-&gt;2)-alpha-D-Glc-(1-&gt;3)-alpha-D-Glc-(1-&gt;3)-alpha-D-Man-(1-&gt;2)-alpha-D-Man-(1-&gt;2)-alpha-D-Man-(1-&gt;3)-[alpha-D-Man-(1-&gt;2)-alpha-D-Man-(1-&gt;3)-[alpha-D-Man-(1-&gt;2)-alpha-D-Man-(1-&gt;6)]-alpha-D-Man-(1-&gt;6)]-beta-D-Man-(1-&gt;4)-beta-D-GlcNAc-(1-&gt;4)-beta-D-GlcNAc)-L-asparaginyl-[protein] + H2O = N(4)-(alpha-D-Glc-(1-&gt;3)-alpha-D-Glc-(1-&gt;3)-alpha-D-Man-(1-&gt;2)-alpha-D-Man-(1-&gt;2)-alpha-D-Man-(1-&gt;3)-[alpha-D-Man-(1-&gt;2)-alpha-D-Man-(1-&gt;3)-[alpha-D-Man-(1-&gt;2)-alpha-D-Man-(1-&gt;6)]-alpha-D-Man-(1-&gt;6)]-beta-D-Man-(1-&gt;4)-beta-D-GlcNAc-(1-&gt;4)-beta-D-GlcNAc)-L-asparaginyl-[protein] + beta-D-glucose</text>
        <dbReference type="Rhea" id="RHEA:55988"/>
        <dbReference type="Rhea" id="RHEA-COMP:12806"/>
        <dbReference type="Rhea" id="RHEA-COMP:14355"/>
        <dbReference type="ChEBI" id="CHEBI:15377"/>
        <dbReference type="ChEBI" id="CHEBI:15903"/>
        <dbReference type="ChEBI" id="CHEBI:59082"/>
        <dbReference type="ChEBI" id="CHEBI:132537"/>
        <dbReference type="EC" id="3.2.1.106"/>
    </reaction>
</comment>
<keyword evidence="5 12" id="KW-0256">Endoplasmic reticulum</keyword>
<protein>
    <recommendedName>
        <fullName evidence="11 12">Mannosyl-oligosaccharide glucosidase</fullName>
        <ecNumber evidence="11 12">3.2.1.106</ecNumber>
    </recommendedName>
    <alternativeName>
        <fullName evidence="13">Glucosidase I</fullName>
    </alternativeName>
</protein>
<evidence type="ECO:0000256" key="2">
    <source>
        <dbReference type="ARBA" id="ARBA00010833"/>
    </source>
</evidence>
<evidence type="ECO:0000256" key="11">
    <source>
        <dbReference type="ARBA" id="ARBA00038888"/>
    </source>
</evidence>
<dbReference type="InterPro" id="IPR038518">
    <property type="entry name" value="Glyco_hydro_63N_sf"/>
</dbReference>
<evidence type="ECO:0000256" key="9">
    <source>
        <dbReference type="ARBA" id="ARBA00023180"/>
    </source>
</evidence>
<evidence type="ECO:0000256" key="3">
    <source>
        <dbReference type="ARBA" id="ARBA00022692"/>
    </source>
</evidence>
<organism evidence="17 18">
    <name type="scientific">Byssothecium circinans</name>
    <dbReference type="NCBI Taxonomy" id="147558"/>
    <lineage>
        <taxon>Eukaryota</taxon>
        <taxon>Fungi</taxon>
        <taxon>Dikarya</taxon>
        <taxon>Ascomycota</taxon>
        <taxon>Pezizomycotina</taxon>
        <taxon>Dothideomycetes</taxon>
        <taxon>Pleosporomycetidae</taxon>
        <taxon>Pleosporales</taxon>
        <taxon>Massarineae</taxon>
        <taxon>Massarinaceae</taxon>
        <taxon>Byssothecium</taxon>
    </lineage>
</organism>
<comment type="pathway">
    <text evidence="13">Glycan metabolism; N-glycan degradation.</text>
</comment>
<keyword evidence="3 12" id="KW-0812">Transmembrane</keyword>
<dbReference type="Gene3D" id="2.70.98.110">
    <property type="entry name" value="Glycosyl hydrolase family 63, N-terminal domain"/>
    <property type="match status" value="1"/>
</dbReference>
<dbReference type="GO" id="GO:0005789">
    <property type="term" value="C:endoplasmic reticulum membrane"/>
    <property type="evidence" value="ECO:0007669"/>
    <property type="project" value="UniProtKB-SubCell"/>
</dbReference>
<sequence length="836" mass="93633">MQLPTSLLYTILTLLPPAIVTASNGTATADNVSLLWGPYRPNLYLGIRPRVPDSLLMGLMWGKLTGGEQDLRHTCDASDGMASYGWSAYNTRRGGLQTIEDKGNSIDITTSFVKKTEGPGSGNWALRVSGVPRKNARAGSKTRVVFYVAMEAMDKCKECRLESSAIQQGQGGEQYVETVNIHSEHPVLGTSEIRIPRPYDVDGNGKPGDTAVKSMKVAEGLQWNAKSLFIDALNQANNVLPNQPGPGNMHFVQLIFPDSFEFDILYSSSAATTAMTSTDLTKELNNTVDAFHSKFASVFVPRPPFGTEAYASFGKTLLSNLQSGLGYFTGNVTVDMTKNHAVDETTPRFWEKAAVAREGITPETRGPYELFSHVPSRSFFPRGFLWDEGFHLIPVLDWDADLALEVVRSWLSFVDDEGWIAREQILGDETRSKVPKKFVVQYPNIANPPTLFWIVSKFVDVLQGNAEYAGHKTIFLGQKEKGQELIAELYPKMKRHYEWWRKSQAGDVEAHSRPRVNLDEGYRWRGRIPDVNLASGLDDYPRPEPPSISELHVDALSWVGVMAETMAKLARYTNNEPDIFTFQAQLRNIRSNLDALHWSESDKMYCDTHVSDDKHTFFCPKGYVSLFPFLTGFLGPEHIHLNATLDIIRDPKHLWTDFGVRSLSPESPKYNSGENYWLSPVWININYLIIERLLDLAQREGPLQQRAREIYIELRANVVNTVYKSFIDTGFAWEQYDAATGKGQRTQGFTGWTALVVKIMAFPDLDIKAGFGSGSWSAGHFGKEGVKGSIGWAVHEVEEQGTWGMGGVLFAVAAMGFLYVTRRRFVGCLRRWKRAV</sequence>
<evidence type="ECO:0000256" key="10">
    <source>
        <dbReference type="ARBA" id="ARBA00023295"/>
    </source>
</evidence>
<comment type="similarity">
    <text evidence="2 12">Belongs to the glycosyl hydrolase 63 family.</text>
</comment>
<keyword evidence="9 13" id="KW-0325">Glycoprotein</keyword>
<dbReference type="Pfam" id="PF03200">
    <property type="entry name" value="Glyco_hydro_63"/>
    <property type="match status" value="1"/>
</dbReference>
<dbReference type="PANTHER" id="PTHR10412">
    <property type="entry name" value="MANNOSYL-OLIGOSACCHARIDE GLUCOSIDASE"/>
    <property type="match status" value="1"/>
</dbReference>
<dbReference type="GO" id="GO:0004573">
    <property type="term" value="F:Glc3Man9GlcNAc2 oligosaccharide glucosidase activity"/>
    <property type="evidence" value="ECO:0007669"/>
    <property type="project" value="UniProtKB-UniRule"/>
</dbReference>
<dbReference type="GO" id="GO:0006487">
    <property type="term" value="P:protein N-linked glycosylation"/>
    <property type="evidence" value="ECO:0007669"/>
    <property type="project" value="UniProtKB-UniRule"/>
</dbReference>
<name>A0A6A5U7J7_9PLEO</name>
<dbReference type="OrthoDB" id="410058at2759"/>
<keyword evidence="18" id="KW-1185">Reference proteome</keyword>
<accession>A0A6A5U7J7</accession>
<dbReference type="InterPro" id="IPR004888">
    <property type="entry name" value="Glycoside_hydrolase_63"/>
</dbReference>
<evidence type="ECO:0000256" key="7">
    <source>
        <dbReference type="ARBA" id="ARBA00022989"/>
    </source>
</evidence>
<feature type="transmembrane region" description="Helical" evidence="12">
    <location>
        <begin position="803"/>
        <end position="821"/>
    </location>
</feature>
<keyword evidence="4 12" id="KW-0378">Hydrolase</keyword>
<dbReference type="InterPro" id="IPR012341">
    <property type="entry name" value="6hp_glycosidase-like_sf"/>
</dbReference>
<keyword evidence="7 12" id="KW-1133">Transmembrane helix</keyword>
<dbReference type="GO" id="GO:0009311">
    <property type="term" value="P:oligosaccharide metabolic process"/>
    <property type="evidence" value="ECO:0007669"/>
    <property type="project" value="UniProtKB-UniRule"/>
</dbReference>
<gene>
    <name evidence="17" type="ORF">CC80DRAFT_438966</name>
</gene>
<dbReference type="InterPro" id="IPR031631">
    <property type="entry name" value="Glyco_hydro_63N"/>
</dbReference>
<dbReference type="EC" id="3.2.1.106" evidence="11 12"/>
<dbReference type="EMBL" id="ML976983">
    <property type="protein sequence ID" value="KAF1960300.1"/>
    <property type="molecule type" value="Genomic_DNA"/>
</dbReference>
<evidence type="ECO:0000256" key="4">
    <source>
        <dbReference type="ARBA" id="ARBA00022801"/>
    </source>
</evidence>
<evidence type="ECO:0000256" key="13">
    <source>
        <dbReference type="RuleBase" id="RU369107"/>
    </source>
</evidence>
<comment type="function">
    <text evidence="12">Cleaves the distal alpha 1,2-linked glucose residue from the Glc(3)Man(9)GlcNAc(2) oligosaccharide precursor.</text>
</comment>
<evidence type="ECO:0000256" key="8">
    <source>
        <dbReference type="ARBA" id="ARBA00023136"/>
    </source>
</evidence>
<proteinExistence type="inferred from homology"/>
<keyword evidence="14" id="KW-0732">Signal</keyword>
<evidence type="ECO:0000256" key="5">
    <source>
        <dbReference type="ARBA" id="ARBA00022824"/>
    </source>
</evidence>
<feature type="domain" description="Glycosyl hydrolase family 63 N-terminal" evidence="16">
    <location>
        <begin position="33"/>
        <end position="237"/>
    </location>
</feature>
<dbReference type="InterPro" id="IPR031335">
    <property type="entry name" value="Glyco_hydro_63_C"/>
</dbReference>
<feature type="chain" id="PRO_5025686577" description="Mannosyl-oligosaccharide glucosidase" evidence="14">
    <location>
        <begin position="23"/>
        <end position="836"/>
    </location>
</feature>
<comment type="subcellular location">
    <subcellularLocation>
        <location evidence="1 12">Endoplasmic reticulum membrane</location>
        <topology evidence="1 12">Single-pass type II membrane protein</topology>
    </subcellularLocation>
</comment>
<keyword evidence="10 12" id="KW-0326">Glycosidase</keyword>
<evidence type="ECO:0000256" key="1">
    <source>
        <dbReference type="ARBA" id="ARBA00004648"/>
    </source>
</evidence>
<dbReference type="Gene3D" id="1.50.10.10">
    <property type="match status" value="1"/>
</dbReference>
<evidence type="ECO:0000256" key="12">
    <source>
        <dbReference type="RuleBase" id="RU368089"/>
    </source>
</evidence>
<reference evidence="17" key="1">
    <citation type="journal article" date="2020" name="Stud. Mycol.">
        <title>101 Dothideomycetes genomes: a test case for predicting lifestyles and emergence of pathogens.</title>
        <authorList>
            <person name="Haridas S."/>
            <person name="Albert R."/>
            <person name="Binder M."/>
            <person name="Bloem J."/>
            <person name="Labutti K."/>
            <person name="Salamov A."/>
            <person name="Andreopoulos B."/>
            <person name="Baker S."/>
            <person name="Barry K."/>
            <person name="Bills G."/>
            <person name="Bluhm B."/>
            <person name="Cannon C."/>
            <person name="Castanera R."/>
            <person name="Culley D."/>
            <person name="Daum C."/>
            <person name="Ezra D."/>
            <person name="Gonzalez J."/>
            <person name="Henrissat B."/>
            <person name="Kuo A."/>
            <person name="Liang C."/>
            <person name="Lipzen A."/>
            <person name="Lutzoni F."/>
            <person name="Magnuson J."/>
            <person name="Mondo S."/>
            <person name="Nolan M."/>
            <person name="Ohm R."/>
            <person name="Pangilinan J."/>
            <person name="Park H.-J."/>
            <person name="Ramirez L."/>
            <person name="Alfaro M."/>
            <person name="Sun H."/>
            <person name="Tritt A."/>
            <person name="Yoshinaga Y."/>
            <person name="Zwiers L.-H."/>
            <person name="Turgeon B."/>
            <person name="Goodwin S."/>
            <person name="Spatafora J."/>
            <person name="Crous P."/>
            <person name="Grigoriev I."/>
        </authorList>
    </citation>
    <scope>NUCLEOTIDE SEQUENCE</scope>
    <source>
        <strain evidence="17">CBS 675.92</strain>
    </source>
</reference>
<feature type="signal peptide" evidence="14">
    <location>
        <begin position="1"/>
        <end position="22"/>
    </location>
</feature>
<evidence type="ECO:0000256" key="14">
    <source>
        <dbReference type="SAM" id="SignalP"/>
    </source>
</evidence>
<evidence type="ECO:0000259" key="16">
    <source>
        <dbReference type="Pfam" id="PF16923"/>
    </source>
</evidence>